<keyword evidence="1" id="KW-0472">Membrane</keyword>
<evidence type="ECO:0000256" key="1">
    <source>
        <dbReference type="SAM" id="Phobius"/>
    </source>
</evidence>
<reference evidence="2 3" key="1">
    <citation type="journal article" date="2024" name="Nat. Commun.">
        <title>Phylogenomics reveals the evolutionary origins of lichenization in chlorophyte algae.</title>
        <authorList>
            <person name="Puginier C."/>
            <person name="Libourel C."/>
            <person name="Otte J."/>
            <person name="Skaloud P."/>
            <person name="Haon M."/>
            <person name="Grisel S."/>
            <person name="Petersen M."/>
            <person name="Berrin J.G."/>
            <person name="Delaux P.M."/>
            <person name="Dal Grande F."/>
            <person name="Keller J."/>
        </authorList>
    </citation>
    <scope>NUCLEOTIDE SEQUENCE [LARGE SCALE GENOMIC DNA]</scope>
    <source>
        <strain evidence="2 3">SAG 2043</strain>
    </source>
</reference>
<keyword evidence="3" id="KW-1185">Reference proteome</keyword>
<accession>A0AAW1P6M0</accession>
<protein>
    <submittedName>
        <fullName evidence="2">Uncharacterized protein</fullName>
    </submittedName>
</protein>
<evidence type="ECO:0000313" key="3">
    <source>
        <dbReference type="Proteomes" id="UP001489004"/>
    </source>
</evidence>
<comment type="caution">
    <text evidence="2">The sequence shown here is derived from an EMBL/GenBank/DDBJ whole genome shotgun (WGS) entry which is preliminary data.</text>
</comment>
<organism evidence="2 3">
    <name type="scientific">[Myrmecia] bisecta</name>
    <dbReference type="NCBI Taxonomy" id="41462"/>
    <lineage>
        <taxon>Eukaryota</taxon>
        <taxon>Viridiplantae</taxon>
        <taxon>Chlorophyta</taxon>
        <taxon>core chlorophytes</taxon>
        <taxon>Trebouxiophyceae</taxon>
        <taxon>Trebouxiales</taxon>
        <taxon>Trebouxiaceae</taxon>
        <taxon>Myrmecia</taxon>
    </lineage>
</organism>
<evidence type="ECO:0000313" key="2">
    <source>
        <dbReference type="EMBL" id="KAK9807566.1"/>
    </source>
</evidence>
<keyword evidence="1" id="KW-1133">Transmembrane helix</keyword>
<name>A0AAW1P6M0_9CHLO</name>
<dbReference type="Proteomes" id="UP001489004">
    <property type="component" value="Unassembled WGS sequence"/>
</dbReference>
<proteinExistence type="predicted"/>
<keyword evidence="1" id="KW-0812">Transmembrane</keyword>
<gene>
    <name evidence="2" type="ORF">WJX72_002929</name>
</gene>
<dbReference type="AlphaFoldDB" id="A0AAW1P6M0"/>
<dbReference type="EMBL" id="JALJOR010000012">
    <property type="protein sequence ID" value="KAK9807566.1"/>
    <property type="molecule type" value="Genomic_DNA"/>
</dbReference>
<sequence length="131" mass="14147">MVRSITNNFVWPASPACGHKRERRSHLRQTSLLLARQRPVCWISTLIKTTTNPARHPRQMNMSKCFAILTLLLVLLAGFTQAAATGGASRAMLRGPVEKPALAVAGRQLKGGCYDSGCAPIKTPKPTPAGK</sequence>
<feature type="transmembrane region" description="Helical" evidence="1">
    <location>
        <begin position="65"/>
        <end position="84"/>
    </location>
</feature>